<keyword evidence="2" id="KW-1185">Reference proteome</keyword>
<sequence length="120" mass="12926">MPILTKLNVTVCSLAPPRASHPTQQKNSQHQSVTICYTAANLPRSRCLCVAGGVLTDHHCSTPDDTRSWRRGRLGKERGGFRSSWRRCQVAAGGGIFIFSVVAAKDVLTGAAHGSRGRVL</sequence>
<dbReference type="Proteomes" id="UP000824540">
    <property type="component" value="Unassembled WGS sequence"/>
</dbReference>
<accession>A0A8T2NZU6</accession>
<evidence type="ECO:0000313" key="1">
    <source>
        <dbReference type="EMBL" id="KAG9342928.1"/>
    </source>
</evidence>
<evidence type="ECO:0000313" key="2">
    <source>
        <dbReference type="Proteomes" id="UP000824540"/>
    </source>
</evidence>
<proteinExistence type="predicted"/>
<reference evidence="1" key="1">
    <citation type="thesis" date="2021" institute="BYU ScholarsArchive" country="Provo, UT, USA">
        <title>Applications of and Algorithms for Genome Assembly and Genomic Analyses with an Emphasis on Marine Teleosts.</title>
        <authorList>
            <person name="Pickett B.D."/>
        </authorList>
    </citation>
    <scope>NUCLEOTIDE SEQUENCE</scope>
    <source>
        <strain evidence="1">HI-2016</strain>
    </source>
</reference>
<protein>
    <submittedName>
        <fullName evidence="1">Uncharacterized protein</fullName>
    </submittedName>
</protein>
<organism evidence="1 2">
    <name type="scientific">Albula glossodonta</name>
    <name type="common">roundjaw bonefish</name>
    <dbReference type="NCBI Taxonomy" id="121402"/>
    <lineage>
        <taxon>Eukaryota</taxon>
        <taxon>Metazoa</taxon>
        <taxon>Chordata</taxon>
        <taxon>Craniata</taxon>
        <taxon>Vertebrata</taxon>
        <taxon>Euteleostomi</taxon>
        <taxon>Actinopterygii</taxon>
        <taxon>Neopterygii</taxon>
        <taxon>Teleostei</taxon>
        <taxon>Albuliformes</taxon>
        <taxon>Albulidae</taxon>
        <taxon>Albula</taxon>
    </lineage>
</organism>
<dbReference type="AlphaFoldDB" id="A0A8T2NZU6"/>
<name>A0A8T2NZU6_9TELE</name>
<dbReference type="EMBL" id="JAFBMS010000025">
    <property type="protein sequence ID" value="KAG9342928.1"/>
    <property type="molecule type" value="Genomic_DNA"/>
</dbReference>
<gene>
    <name evidence="1" type="ORF">JZ751_015144</name>
</gene>
<comment type="caution">
    <text evidence="1">The sequence shown here is derived from an EMBL/GenBank/DDBJ whole genome shotgun (WGS) entry which is preliminary data.</text>
</comment>